<keyword evidence="3" id="KW-1185">Reference proteome</keyword>
<feature type="domain" description="N-acetyltransferase" evidence="1">
    <location>
        <begin position="1"/>
        <end position="161"/>
    </location>
</feature>
<keyword evidence="2" id="KW-0808">Transferase</keyword>
<sequence>MTLEDVDAVHSYQSLPEVAEYQLFEPRSREAVLEKVTGFASALRLESDGDYLQVAVEESGRLIGDVYFAIKSVDNLCGEIGWTFHPDAQGRGFATEAARAMLELGFGLGLHRVVAELDPRNAASVALCLRLGMRHEAHFVEDMMFKGSWADTGVYALLAREWAAR</sequence>
<reference evidence="3" key="1">
    <citation type="submission" date="2019-02" db="EMBL/GenBank/DDBJ databases">
        <title>Glaciihabitans arcticus sp. nov., a psychrotolerant bacterium isolated from polar soil.</title>
        <authorList>
            <person name="Dahal R.H."/>
        </authorList>
    </citation>
    <scope>NUCLEOTIDE SEQUENCE [LARGE SCALE GENOMIC DNA]</scope>
    <source>
        <strain evidence="3">RP-3-7</strain>
    </source>
</reference>
<protein>
    <submittedName>
        <fullName evidence="2">N-acetyltransferase</fullName>
    </submittedName>
</protein>
<dbReference type="AlphaFoldDB" id="A0A4Q9GUR7"/>
<gene>
    <name evidence="2" type="ORF">EYE40_04075</name>
</gene>
<name>A0A4Q9GUR7_9MICO</name>
<dbReference type="EMBL" id="SISG01000001">
    <property type="protein sequence ID" value="TBN58521.1"/>
    <property type="molecule type" value="Genomic_DNA"/>
</dbReference>
<dbReference type="Gene3D" id="3.40.630.30">
    <property type="match status" value="1"/>
</dbReference>
<dbReference type="Pfam" id="PF13302">
    <property type="entry name" value="Acetyltransf_3"/>
    <property type="match status" value="1"/>
</dbReference>
<dbReference type="CDD" id="cd04301">
    <property type="entry name" value="NAT_SF"/>
    <property type="match status" value="1"/>
</dbReference>
<dbReference type="PROSITE" id="PS51186">
    <property type="entry name" value="GNAT"/>
    <property type="match status" value="1"/>
</dbReference>
<dbReference type="InterPro" id="IPR000182">
    <property type="entry name" value="GNAT_dom"/>
</dbReference>
<dbReference type="Proteomes" id="UP000294194">
    <property type="component" value="Unassembled WGS sequence"/>
</dbReference>
<evidence type="ECO:0000313" key="2">
    <source>
        <dbReference type="EMBL" id="TBN58521.1"/>
    </source>
</evidence>
<dbReference type="InterPro" id="IPR051531">
    <property type="entry name" value="N-acetyltransferase"/>
</dbReference>
<dbReference type="GO" id="GO:0016747">
    <property type="term" value="F:acyltransferase activity, transferring groups other than amino-acyl groups"/>
    <property type="evidence" value="ECO:0007669"/>
    <property type="project" value="InterPro"/>
</dbReference>
<evidence type="ECO:0000313" key="3">
    <source>
        <dbReference type="Proteomes" id="UP000294194"/>
    </source>
</evidence>
<evidence type="ECO:0000259" key="1">
    <source>
        <dbReference type="PROSITE" id="PS51186"/>
    </source>
</evidence>
<organism evidence="2 3">
    <name type="scientific">Glaciihabitans arcticus</name>
    <dbReference type="NCBI Taxonomy" id="2668039"/>
    <lineage>
        <taxon>Bacteria</taxon>
        <taxon>Bacillati</taxon>
        <taxon>Actinomycetota</taxon>
        <taxon>Actinomycetes</taxon>
        <taxon>Micrococcales</taxon>
        <taxon>Microbacteriaceae</taxon>
        <taxon>Glaciihabitans</taxon>
    </lineage>
</organism>
<dbReference type="PANTHER" id="PTHR43792:SF1">
    <property type="entry name" value="N-ACETYLTRANSFERASE DOMAIN-CONTAINING PROTEIN"/>
    <property type="match status" value="1"/>
</dbReference>
<accession>A0A4Q9GUR7</accession>
<dbReference type="PANTHER" id="PTHR43792">
    <property type="entry name" value="GNAT FAMILY, PUTATIVE (AFU_ORTHOLOGUE AFUA_3G00765)-RELATED-RELATED"/>
    <property type="match status" value="1"/>
</dbReference>
<comment type="caution">
    <text evidence="2">The sequence shown here is derived from an EMBL/GenBank/DDBJ whole genome shotgun (WGS) entry which is preliminary data.</text>
</comment>
<proteinExistence type="predicted"/>
<dbReference type="SUPFAM" id="SSF55729">
    <property type="entry name" value="Acyl-CoA N-acyltransferases (Nat)"/>
    <property type="match status" value="1"/>
</dbReference>
<dbReference type="InterPro" id="IPR016181">
    <property type="entry name" value="Acyl_CoA_acyltransferase"/>
</dbReference>